<sequence>MFLVGRPIDPAWRDKAALVAGVVVAIVVGVIGLGAGAEPPLAWSAAVLWGASILQGTHLARSARAGRTSASR</sequence>
<reference evidence="2 3" key="1">
    <citation type="submission" date="2020-04" db="EMBL/GenBank/DDBJ databases">
        <title>Draft Genome Sequence of Streptomyces morookaense DSM 40503, an 8-azaguanine-producing strain.</title>
        <authorList>
            <person name="Qi J."/>
            <person name="Gao J.-M."/>
        </authorList>
    </citation>
    <scope>NUCLEOTIDE SEQUENCE [LARGE SCALE GENOMIC DNA]</scope>
    <source>
        <strain evidence="2 3">DSM 40503</strain>
    </source>
</reference>
<keyword evidence="1" id="KW-0812">Transmembrane</keyword>
<name>A0A7Y7B6N1_STRMO</name>
<evidence type="ECO:0000256" key="1">
    <source>
        <dbReference type="SAM" id="Phobius"/>
    </source>
</evidence>
<dbReference type="AlphaFoldDB" id="A0A7Y7B6N1"/>
<dbReference type="Proteomes" id="UP000587462">
    <property type="component" value="Unassembled WGS sequence"/>
</dbReference>
<keyword evidence="3" id="KW-1185">Reference proteome</keyword>
<gene>
    <name evidence="2" type="ORF">HG542_20420</name>
</gene>
<keyword evidence="1" id="KW-0472">Membrane</keyword>
<accession>A0A7Y7B6N1</accession>
<dbReference type="RefSeq" id="WP_171083514.1">
    <property type="nucleotide sequence ID" value="NZ_BNBU01000008.1"/>
</dbReference>
<protein>
    <submittedName>
        <fullName evidence="2">Uncharacterized protein</fullName>
    </submittedName>
</protein>
<keyword evidence="1" id="KW-1133">Transmembrane helix</keyword>
<organism evidence="2 3">
    <name type="scientific">Streptomyces morookaense</name>
    <name type="common">Streptoverticillium morookaense</name>
    <dbReference type="NCBI Taxonomy" id="1970"/>
    <lineage>
        <taxon>Bacteria</taxon>
        <taxon>Bacillati</taxon>
        <taxon>Actinomycetota</taxon>
        <taxon>Actinomycetes</taxon>
        <taxon>Kitasatosporales</taxon>
        <taxon>Streptomycetaceae</taxon>
        <taxon>Streptomyces</taxon>
    </lineage>
</organism>
<dbReference type="EMBL" id="JABBXF010000046">
    <property type="protein sequence ID" value="NVK80016.1"/>
    <property type="molecule type" value="Genomic_DNA"/>
</dbReference>
<comment type="caution">
    <text evidence="2">The sequence shown here is derived from an EMBL/GenBank/DDBJ whole genome shotgun (WGS) entry which is preliminary data.</text>
</comment>
<feature type="transmembrane region" description="Helical" evidence="1">
    <location>
        <begin position="16"/>
        <end position="35"/>
    </location>
</feature>
<evidence type="ECO:0000313" key="3">
    <source>
        <dbReference type="Proteomes" id="UP000587462"/>
    </source>
</evidence>
<feature type="transmembrane region" description="Helical" evidence="1">
    <location>
        <begin position="41"/>
        <end position="60"/>
    </location>
</feature>
<proteinExistence type="predicted"/>
<evidence type="ECO:0000313" key="2">
    <source>
        <dbReference type="EMBL" id="NVK80016.1"/>
    </source>
</evidence>